<dbReference type="RefSeq" id="WP_102331759.1">
    <property type="nucleotide sequence ID" value="NZ_CP058566.2"/>
</dbReference>
<dbReference type="OrthoDB" id="115213at2"/>
<sequence>MEKPKSTDEYIKSFPADIQGILEEIRRVIKGAAPESTEVISYGMPGFKLDNHLLLWFAAFKDHISLFPTSSGVDAFKAKLKEFKVSKGTIQFPLDKPIPYDLIREITGFRVKDPARHGSKY</sequence>
<reference evidence="2 3" key="1">
    <citation type="journal article" date="2017" name="ISME J.">
        <title>Grape pomace compost harbors organohalide-respiring Dehalogenimonas species with novel reductive dehalogenase genes.</title>
        <authorList>
            <person name="Yang Y."/>
            <person name="Higgins S.A."/>
            <person name="Yan J."/>
            <person name="Simsir B."/>
            <person name="Chourey K."/>
            <person name="Iyer R."/>
            <person name="Hettich R.L."/>
            <person name="Baldwin B."/>
            <person name="Ogles D.M."/>
            <person name="Loffler F.E."/>
        </authorList>
    </citation>
    <scope>NUCLEOTIDE SEQUENCE [LARGE SCALE GENOMIC DNA]</scope>
    <source>
        <strain evidence="2 3">GP</strain>
    </source>
</reference>
<name>A0A2P5P7S1_9CHLR</name>
<proteinExistence type="predicted"/>
<dbReference type="Pfam" id="PF08818">
    <property type="entry name" value="DUF1801"/>
    <property type="match status" value="1"/>
</dbReference>
<dbReference type="Proteomes" id="UP000235653">
    <property type="component" value="Unassembled WGS sequence"/>
</dbReference>
<dbReference type="InterPro" id="IPR014922">
    <property type="entry name" value="YdhG-like"/>
</dbReference>
<evidence type="ECO:0000313" key="3">
    <source>
        <dbReference type="Proteomes" id="UP000235653"/>
    </source>
</evidence>
<evidence type="ECO:0000259" key="1">
    <source>
        <dbReference type="Pfam" id="PF08818"/>
    </source>
</evidence>
<feature type="domain" description="YdhG-like" evidence="1">
    <location>
        <begin position="20"/>
        <end position="108"/>
    </location>
</feature>
<gene>
    <name evidence="2" type="ORF">JP09_004360</name>
</gene>
<organism evidence="2 3">
    <name type="scientific">Dehalogenimonas etheniformans</name>
    <dbReference type="NCBI Taxonomy" id="1536648"/>
    <lineage>
        <taxon>Bacteria</taxon>
        <taxon>Bacillati</taxon>
        <taxon>Chloroflexota</taxon>
        <taxon>Dehalococcoidia</taxon>
        <taxon>Dehalococcoidales</taxon>
        <taxon>Dehalococcoidaceae</taxon>
        <taxon>Dehalogenimonas</taxon>
    </lineage>
</organism>
<dbReference type="SUPFAM" id="SSF159888">
    <property type="entry name" value="YdhG-like"/>
    <property type="match status" value="1"/>
</dbReference>
<comment type="caution">
    <text evidence="2">The sequence shown here is derived from an EMBL/GenBank/DDBJ whole genome shotgun (WGS) entry which is preliminary data.</text>
</comment>
<keyword evidence="3" id="KW-1185">Reference proteome</keyword>
<protein>
    <recommendedName>
        <fullName evidence="1">YdhG-like domain-containing protein</fullName>
    </recommendedName>
</protein>
<dbReference type="AlphaFoldDB" id="A0A2P5P7S1"/>
<accession>A0A2P5P7S1</accession>
<dbReference type="Gene3D" id="3.90.1150.200">
    <property type="match status" value="1"/>
</dbReference>
<dbReference type="EMBL" id="JQAN02000008">
    <property type="protein sequence ID" value="PPD58347.1"/>
    <property type="molecule type" value="Genomic_DNA"/>
</dbReference>
<evidence type="ECO:0000313" key="2">
    <source>
        <dbReference type="EMBL" id="PPD58347.1"/>
    </source>
</evidence>